<keyword evidence="3" id="KW-1185">Reference proteome</keyword>
<dbReference type="Gene3D" id="3.90.850.10">
    <property type="entry name" value="Fumarylacetoacetase-like, C-terminal domain"/>
    <property type="match status" value="1"/>
</dbReference>
<name>A0ABN2QBK6_9ACTN</name>
<keyword evidence="2" id="KW-0378">Hydrolase</keyword>
<dbReference type="PANTHER" id="PTHR43211">
    <property type="entry name" value="FUMARYLACETOACETATE HYDROLASE"/>
    <property type="match status" value="1"/>
</dbReference>
<protein>
    <submittedName>
        <fullName evidence="2">Fumarylacetoacetate hydrolase family protein</fullName>
    </submittedName>
</protein>
<dbReference type="InterPro" id="IPR036663">
    <property type="entry name" value="Fumarylacetoacetase_C_sf"/>
</dbReference>
<dbReference type="RefSeq" id="WP_344041963.1">
    <property type="nucleotide sequence ID" value="NZ_BAAAPB010000001.1"/>
</dbReference>
<evidence type="ECO:0000313" key="3">
    <source>
        <dbReference type="Proteomes" id="UP001500571"/>
    </source>
</evidence>
<dbReference type="PANTHER" id="PTHR43211:SF1">
    <property type="entry name" value="BLL6422 PROTEIN"/>
    <property type="match status" value="1"/>
</dbReference>
<reference evidence="2 3" key="1">
    <citation type="journal article" date="2019" name="Int. J. Syst. Evol. Microbiol.">
        <title>The Global Catalogue of Microorganisms (GCM) 10K type strain sequencing project: providing services to taxonomists for standard genome sequencing and annotation.</title>
        <authorList>
            <consortium name="The Broad Institute Genomics Platform"/>
            <consortium name="The Broad Institute Genome Sequencing Center for Infectious Disease"/>
            <person name="Wu L."/>
            <person name="Ma J."/>
        </authorList>
    </citation>
    <scope>NUCLEOTIDE SEQUENCE [LARGE SCALE GENOMIC DNA]</scope>
    <source>
        <strain evidence="2 3">JCM 15309</strain>
    </source>
</reference>
<gene>
    <name evidence="2" type="ORF">GCM10009798_04440</name>
</gene>
<organism evidence="2 3">
    <name type="scientific">Nocardioides panacihumi</name>
    <dbReference type="NCBI Taxonomy" id="400774"/>
    <lineage>
        <taxon>Bacteria</taxon>
        <taxon>Bacillati</taxon>
        <taxon>Actinomycetota</taxon>
        <taxon>Actinomycetes</taxon>
        <taxon>Propionibacteriales</taxon>
        <taxon>Nocardioidaceae</taxon>
        <taxon>Nocardioides</taxon>
    </lineage>
</organism>
<proteinExistence type="predicted"/>
<accession>A0ABN2QBK6</accession>
<dbReference type="Pfam" id="PF01557">
    <property type="entry name" value="FAA_hydrolase"/>
    <property type="match status" value="1"/>
</dbReference>
<dbReference type="GO" id="GO:0016787">
    <property type="term" value="F:hydrolase activity"/>
    <property type="evidence" value="ECO:0007669"/>
    <property type="project" value="UniProtKB-KW"/>
</dbReference>
<dbReference type="SUPFAM" id="SSF56529">
    <property type="entry name" value="FAH"/>
    <property type="match status" value="1"/>
</dbReference>
<dbReference type="Proteomes" id="UP001500571">
    <property type="component" value="Unassembled WGS sequence"/>
</dbReference>
<dbReference type="EMBL" id="BAAAPB010000001">
    <property type="protein sequence ID" value="GAA1948378.1"/>
    <property type="molecule type" value="Genomic_DNA"/>
</dbReference>
<feature type="domain" description="Fumarylacetoacetase-like C-terminal" evidence="1">
    <location>
        <begin position="80"/>
        <end position="298"/>
    </location>
</feature>
<evidence type="ECO:0000313" key="2">
    <source>
        <dbReference type="EMBL" id="GAA1948378.1"/>
    </source>
</evidence>
<sequence length="314" mass="33829">MRIATYDDGAGPRAGVVTGEGVHDAAELLRSGPMRDVADLLAAPGDGVARLRNADPGAVRPVPLAEVRLLPPVLRPPTIRDHIAFEEHASRTGTRELPEVWHRRPLYYYSGTARLLGHDAQVPMPLTERLDYELELAAVVRREGSDLDEDEALDAIVGFTIFNDWSARDVQQDEMAYGLGPSKGKDFASSLGPWLVTTDELAPHLVDGRLDLTCSVRVNGESWATSTSRAMHHSWPAMVEHASYDGRLLPGDVLASGTVGGCSIGEALRKQTAGARYLRPGDVVELDVEGIGVLANTVGDRPAGRPLTSLVPPR</sequence>
<evidence type="ECO:0000259" key="1">
    <source>
        <dbReference type="Pfam" id="PF01557"/>
    </source>
</evidence>
<comment type="caution">
    <text evidence="2">The sequence shown here is derived from an EMBL/GenBank/DDBJ whole genome shotgun (WGS) entry which is preliminary data.</text>
</comment>
<dbReference type="InterPro" id="IPR011234">
    <property type="entry name" value="Fumarylacetoacetase-like_C"/>
</dbReference>